<feature type="active site" description="Proton donor/acceptor" evidence="12">
    <location>
        <position position="546"/>
    </location>
</feature>
<evidence type="ECO:0000256" key="5">
    <source>
        <dbReference type="ARBA" id="ARBA00022670"/>
    </source>
</evidence>
<accession>A0A9N9XLL5</accession>
<dbReference type="AlphaFoldDB" id="A0A9N9XLL5"/>
<keyword evidence="16" id="KW-1185">Reference proteome</keyword>
<comment type="subcellular location">
    <subcellularLocation>
        <location evidence="2">Cytoplasm</location>
    </subcellularLocation>
</comment>
<comment type="cofactor">
    <cofactor evidence="1">
        <name>Zn(2+)</name>
        <dbReference type="ChEBI" id="CHEBI:29105"/>
    </cofactor>
</comment>
<dbReference type="GO" id="GO:0006508">
    <property type="term" value="P:proteolysis"/>
    <property type="evidence" value="ECO:0007669"/>
    <property type="project" value="UniProtKB-KW"/>
</dbReference>
<evidence type="ECO:0000256" key="3">
    <source>
        <dbReference type="ARBA" id="ARBA00005988"/>
    </source>
</evidence>
<dbReference type="PANTHER" id="PTHR12756">
    <property type="entry name" value="CYTOSOLIC CARBOXYPEPTIDASE"/>
    <property type="match status" value="1"/>
</dbReference>
<name>A0A9N9XLL5_PHYSR</name>
<evidence type="ECO:0000256" key="2">
    <source>
        <dbReference type="ARBA" id="ARBA00004496"/>
    </source>
</evidence>
<feature type="compositionally biased region" description="Basic and acidic residues" evidence="13">
    <location>
        <begin position="703"/>
        <end position="715"/>
    </location>
</feature>
<dbReference type="InterPro" id="IPR050821">
    <property type="entry name" value="Cytosolic_carboxypeptidase"/>
</dbReference>
<evidence type="ECO:0000256" key="10">
    <source>
        <dbReference type="ARBA" id="ARBA00024524"/>
    </source>
</evidence>
<feature type="compositionally biased region" description="Polar residues" evidence="13">
    <location>
        <begin position="640"/>
        <end position="652"/>
    </location>
</feature>
<dbReference type="PROSITE" id="PS52035">
    <property type="entry name" value="PEPTIDASE_M14"/>
    <property type="match status" value="1"/>
</dbReference>
<evidence type="ECO:0000256" key="7">
    <source>
        <dbReference type="ARBA" id="ARBA00022801"/>
    </source>
</evidence>
<dbReference type="Gene3D" id="2.60.40.3120">
    <property type="match status" value="1"/>
</dbReference>
<evidence type="ECO:0000313" key="15">
    <source>
        <dbReference type="EMBL" id="CAG9858764.1"/>
    </source>
</evidence>
<feature type="compositionally biased region" description="Basic and acidic residues" evidence="13">
    <location>
        <begin position="738"/>
        <end position="748"/>
    </location>
</feature>
<keyword evidence="4" id="KW-0963">Cytoplasm</keyword>
<sequence length="886" mass="99937">MTGIVCGQFTFFTEFDSANLAKVEYVPKVNDVVLKHPNKFQDFIDAEFNIWTKPDCFGTEHENTNRTWFYFGMKAPAAALNVKFNLVDLNRQGKMYSQGMAPVYRIVPGKQKWERISDKPTYSIQDDIFTLSFKFKTADNPEAIMYFAFTYPFSYTELDRMLVNVDSKYLNVHPVNEDDIYYVRETITHSLDGKPIDLLTISSYHGASKEREIKLKNLFANSAEPRPFKFPGKKVIFVSARVHPGETPSSFVFNGLLSLLLTRDDIIAQTLRKMYVFKLIPFLNPDGVSRGHYRTDSKGVNLNRVYLNPSLMEHPSIYAARALIRYYHFGYEKVDVVPMCDTCKAASTNSTDSSDSDYDDKEKDRIRKKVSRISLDEKEGEQSPWCTKCKTNILKLEDTMPGISSIIPTFNLKSALGHNFCRNCGSQLKHTKSKEEIEFEKVVTGDHGDLNANESGLYLYIDLHGHASKKGVFMYGNHFDDIDRNVECMLLPKLMSLNNHNFHFHACNFTERNMYLRDKRDGMSRAGSGRVAVLSLTGIIKSYTLECNYNTGRLVNVLPPTIKEPHGKVHTICIPPKYTPQTFEEVGRSLGTSILDLTGNNPFTRIPNSEFHTLAGLRDWLKQMNPELSACSKPKARSALHSQGKSSRTMLRNRTPLPKPLLRKTKVRSAPPIPLDRKENVQASSSKTGLKFNKFKAKLRKDLTLKSKNSAEKLKPSPGKATKKAPPPLAAAAAPKKPSTEQRQRAADDDAAVAAAAPPLDKPKDEGVQLKEIRFIKNSEGKAVIAKYDTKDYDDSLVVAWERNASQGQLFTRSSRVSSAPQFQFGNKITFSEPGTSRQIGGFRVHNFTKPPSKTKLRKNLRRLASAADILGKVDKKNAKKKLKAK</sequence>
<feature type="region of interest" description="Disordered" evidence="13">
    <location>
        <begin position="703"/>
        <end position="766"/>
    </location>
</feature>
<evidence type="ECO:0000256" key="13">
    <source>
        <dbReference type="SAM" id="MobiDB-lite"/>
    </source>
</evidence>
<evidence type="ECO:0000256" key="11">
    <source>
        <dbReference type="ARBA" id="ARBA00026108"/>
    </source>
</evidence>
<evidence type="ECO:0000256" key="12">
    <source>
        <dbReference type="PROSITE-ProRule" id="PRU01379"/>
    </source>
</evidence>
<keyword evidence="7" id="KW-0378">Hydrolase</keyword>
<protein>
    <recommendedName>
        <fullName evidence="11">tubulin-glutamate carboxypeptidase</fullName>
        <ecNumber evidence="11">3.4.17.24</ecNumber>
    </recommendedName>
</protein>
<feature type="region of interest" description="Disordered" evidence="13">
    <location>
        <begin position="631"/>
        <end position="687"/>
    </location>
</feature>
<comment type="catalytic activity">
    <reaction evidence="10">
        <text>C-terminal L-alpha-aminoacyl-L-glutamyl-L-glutamyl-[tubulin] + H2O = C-terminal L-alpha-aminoacyl-L-glutamyl-[tubulin] + L-glutamate</text>
        <dbReference type="Rhea" id="RHEA:63792"/>
        <dbReference type="Rhea" id="RHEA-COMP:16435"/>
        <dbReference type="Rhea" id="RHEA-COMP:16436"/>
        <dbReference type="ChEBI" id="CHEBI:15377"/>
        <dbReference type="ChEBI" id="CHEBI:29985"/>
        <dbReference type="ChEBI" id="CHEBI:149555"/>
        <dbReference type="ChEBI" id="CHEBI:149556"/>
        <dbReference type="EC" id="3.4.17.24"/>
    </reaction>
    <physiologicalReaction direction="left-to-right" evidence="10">
        <dbReference type="Rhea" id="RHEA:63793"/>
    </physiologicalReaction>
</comment>
<gene>
    <name evidence="15" type="ORF">PHYEVI_LOCUS5151</name>
</gene>
<dbReference type="InterPro" id="IPR000834">
    <property type="entry name" value="Peptidase_M14"/>
</dbReference>
<dbReference type="Gene3D" id="3.40.630.10">
    <property type="entry name" value="Zn peptidases"/>
    <property type="match status" value="2"/>
</dbReference>
<evidence type="ECO:0000313" key="16">
    <source>
        <dbReference type="Proteomes" id="UP001153712"/>
    </source>
</evidence>
<dbReference type="SUPFAM" id="SSF53187">
    <property type="entry name" value="Zn-dependent exopeptidases"/>
    <property type="match status" value="1"/>
</dbReference>
<dbReference type="GO" id="GO:0005737">
    <property type="term" value="C:cytoplasm"/>
    <property type="evidence" value="ECO:0007669"/>
    <property type="project" value="UniProtKB-SubCell"/>
</dbReference>
<dbReference type="GO" id="GO:0004181">
    <property type="term" value="F:metallocarboxypeptidase activity"/>
    <property type="evidence" value="ECO:0007669"/>
    <property type="project" value="InterPro"/>
</dbReference>
<dbReference type="EC" id="3.4.17.24" evidence="11"/>
<comment type="similarity">
    <text evidence="3 12">Belongs to the peptidase M14 family.</text>
</comment>
<keyword evidence="8" id="KW-0862">Zinc</keyword>
<keyword evidence="9" id="KW-0482">Metalloprotease</keyword>
<dbReference type="CDD" id="cd06236">
    <property type="entry name" value="M14_AGBL5_like"/>
    <property type="match status" value="1"/>
</dbReference>
<dbReference type="GO" id="GO:0008270">
    <property type="term" value="F:zinc ion binding"/>
    <property type="evidence" value="ECO:0007669"/>
    <property type="project" value="InterPro"/>
</dbReference>
<dbReference type="EMBL" id="OU900095">
    <property type="protein sequence ID" value="CAG9858764.1"/>
    <property type="molecule type" value="Genomic_DNA"/>
</dbReference>
<evidence type="ECO:0000256" key="8">
    <source>
        <dbReference type="ARBA" id="ARBA00022833"/>
    </source>
</evidence>
<evidence type="ECO:0000256" key="4">
    <source>
        <dbReference type="ARBA" id="ARBA00022490"/>
    </source>
</evidence>
<dbReference type="OrthoDB" id="10253041at2759"/>
<keyword evidence="5" id="KW-0645">Protease</keyword>
<keyword evidence="6" id="KW-0479">Metal-binding</keyword>
<organism evidence="15 16">
    <name type="scientific">Phyllotreta striolata</name>
    <name type="common">Striped flea beetle</name>
    <name type="synonym">Crioceris striolata</name>
    <dbReference type="NCBI Taxonomy" id="444603"/>
    <lineage>
        <taxon>Eukaryota</taxon>
        <taxon>Metazoa</taxon>
        <taxon>Ecdysozoa</taxon>
        <taxon>Arthropoda</taxon>
        <taxon>Hexapoda</taxon>
        <taxon>Insecta</taxon>
        <taxon>Pterygota</taxon>
        <taxon>Neoptera</taxon>
        <taxon>Endopterygota</taxon>
        <taxon>Coleoptera</taxon>
        <taxon>Polyphaga</taxon>
        <taxon>Cucujiformia</taxon>
        <taxon>Chrysomeloidea</taxon>
        <taxon>Chrysomelidae</taxon>
        <taxon>Galerucinae</taxon>
        <taxon>Alticini</taxon>
        <taxon>Phyllotreta</taxon>
    </lineage>
</organism>
<proteinExistence type="inferred from homology"/>
<evidence type="ECO:0000256" key="6">
    <source>
        <dbReference type="ARBA" id="ARBA00022723"/>
    </source>
</evidence>
<evidence type="ECO:0000259" key="14">
    <source>
        <dbReference type="PROSITE" id="PS52035"/>
    </source>
</evidence>
<feature type="domain" description="Peptidase M14" evidence="14">
    <location>
        <begin position="151"/>
        <end position="598"/>
    </location>
</feature>
<reference evidence="15" key="1">
    <citation type="submission" date="2022-01" db="EMBL/GenBank/DDBJ databases">
        <authorList>
            <person name="King R."/>
        </authorList>
    </citation>
    <scope>NUCLEOTIDE SEQUENCE</scope>
</reference>
<dbReference type="Pfam" id="PF00246">
    <property type="entry name" value="Peptidase_M14"/>
    <property type="match status" value="1"/>
</dbReference>
<dbReference type="PANTHER" id="PTHR12756:SF12">
    <property type="entry name" value="CYTOSOLIC CARBOXYPEPTIDASE-LIKE PROTEIN 5"/>
    <property type="match status" value="1"/>
</dbReference>
<evidence type="ECO:0000256" key="9">
    <source>
        <dbReference type="ARBA" id="ARBA00023049"/>
    </source>
</evidence>
<evidence type="ECO:0000256" key="1">
    <source>
        <dbReference type="ARBA" id="ARBA00001947"/>
    </source>
</evidence>
<dbReference type="InterPro" id="IPR034286">
    <property type="entry name" value="M14_AGBL5-like"/>
</dbReference>
<dbReference type="Proteomes" id="UP001153712">
    <property type="component" value="Chromosome 2"/>
</dbReference>